<protein>
    <recommendedName>
        <fullName evidence="4">Bacteriophage tail tape measure N-terminal domain-containing protein</fullName>
    </recommendedName>
</protein>
<sequence>MANETDALELPVGLTEKQFLQQVARVEARLNKLANDAPKKFVAANDNIARSFKRTTDSVGRDAGRMRGQLQNVSFQLQDIFVQIAGGQGVSRALGQQLPQLLGGFGALGAGIGVAVAAFPTLIGLFSDADEEAGEFKKTVDALGGALKLLVEAQQNLATPIDELIEKYGTLATTMREAFAEQLRLGGRELEKQSEALSKKFDEAIDFDRQQGSVEAFEGAVAGIGRALEQGIINQDEYNSRVAELREQMQPTITVVDELEAALRDVASSQSLEGYANAWATVRDFVEQNREALERNGVAVDDLLTDANNLAIEFGDTHAASLEIASALGMATDAAGGLSGQMRDVAISAREAAAAIQLAVGASFATPSLTRFGNGEDITRRAGGLNLEEQDIFRRDWAEKMAALEKSLRSGGGRKKSGGSGRKGRTERPFFENIENDLVNLQRQIELIGKSNEEVATAKARWELLDEAKKRGLEVETS</sequence>
<dbReference type="AlphaFoldDB" id="A0A422QSK4"/>
<feature type="compositionally biased region" description="Basic residues" evidence="1">
    <location>
        <begin position="412"/>
        <end position="423"/>
    </location>
</feature>
<dbReference type="OrthoDB" id="5461326at2"/>
<evidence type="ECO:0000256" key="1">
    <source>
        <dbReference type="SAM" id="MobiDB-lite"/>
    </source>
</evidence>
<name>A0A422QSK4_9RHOB</name>
<keyword evidence="3" id="KW-1185">Reference proteome</keyword>
<feature type="region of interest" description="Disordered" evidence="1">
    <location>
        <begin position="408"/>
        <end position="429"/>
    </location>
</feature>
<accession>A0A422QSK4</accession>
<dbReference type="EMBL" id="PXNQ02000015">
    <property type="protein sequence ID" value="RNF32953.1"/>
    <property type="molecule type" value="Genomic_DNA"/>
</dbReference>
<dbReference type="RefSeq" id="WP_106692915.1">
    <property type="nucleotide sequence ID" value="NZ_PXNQ02000015.1"/>
</dbReference>
<proteinExistence type="predicted"/>
<organism evidence="2 3">
    <name type="scientific">Paracoccus methylarcula</name>
    <dbReference type="NCBI Taxonomy" id="72022"/>
    <lineage>
        <taxon>Bacteria</taxon>
        <taxon>Pseudomonadati</taxon>
        <taxon>Pseudomonadota</taxon>
        <taxon>Alphaproteobacteria</taxon>
        <taxon>Rhodobacterales</taxon>
        <taxon>Paracoccaceae</taxon>
        <taxon>Paracoccus</taxon>
    </lineage>
</organism>
<reference evidence="2" key="1">
    <citation type="submission" date="2018-05" db="EMBL/GenBank/DDBJ databases">
        <title>Reclassification of Methylarcula marina and Methylarcula terricola as Paracoccus methylarcula sp.nov., comb.nov. and Paracoccus terricola comb.nov.</title>
        <authorList>
            <person name="Shmareva M.N."/>
            <person name="Doronina N.V."/>
            <person name="Vasilenko O.V."/>
            <person name="Tarlachkov S.V."/>
            <person name="Trotsenko Y.A."/>
        </authorList>
    </citation>
    <scope>NUCLEOTIDE SEQUENCE [LARGE SCALE GENOMIC DNA]</scope>
    <source>
        <strain evidence="2">VKM B-2159</strain>
    </source>
</reference>
<evidence type="ECO:0000313" key="3">
    <source>
        <dbReference type="Proteomes" id="UP000238137"/>
    </source>
</evidence>
<gene>
    <name evidence="2" type="ORF">A7A09_019260</name>
</gene>
<evidence type="ECO:0000313" key="2">
    <source>
        <dbReference type="EMBL" id="RNF32953.1"/>
    </source>
</evidence>
<comment type="caution">
    <text evidence="2">The sequence shown here is derived from an EMBL/GenBank/DDBJ whole genome shotgun (WGS) entry which is preliminary data.</text>
</comment>
<dbReference type="Proteomes" id="UP000238137">
    <property type="component" value="Unassembled WGS sequence"/>
</dbReference>
<evidence type="ECO:0008006" key="4">
    <source>
        <dbReference type="Google" id="ProtNLM"/>
    </source>
</evidence>